<dbReference type="InterPro" id="IPR050922">
    <property type="entry name" value="LytR/CpsA/Psr_CW_biosynth"/>
</dbReference>
<dbReference type="NCBIfam" id="TIGR00350">
    <property type="entry name" value="lytR_cpsA_psr"/>
    <property type="match status" value="1"/>
</dbReference>
<reference evidence="5" key="1">
    <citation type="submission" date="2023-07" db="EMBL/GenBank/DDBJ databases">
        <title>30 novel species of actinomycetes from the DSMZ collection.</title>
        <authorList>
            <person name="Nouioui I."/>
        </authorList>
    </citation>
    <scope>NUCLEOTIDE SEQUENCE [LARGE SCALE GENOMIC DNA]</scope>
    <source>
        <strain evidence="5">DSM 44938</strain>
    </source>
</reference>
<accession>A0ABU2MZ39</accession>
<evidence type="ECO:0000256" key="2">
    <source>
        <dbReference type="SAM" id="MobiDB-lite"/>
    </source>
</evidence>
<dbReference type="PANTHER" id="PTHR33392">
    <property type="entry name" value="POLYISOPRENYL-TEICHOIC ACID--PEPTIDOGLYCAN TEICHOIC ACID TRANSFERASE TAGU"/>
    <property type="match status" value="1"/>
</dbReference>
<name>A0ABU2MZ39_9ACTN</name>
<dbReference type="InterPro" id="IPR004474">
    <property type="entry name" value="LytR_CpsA_psr"/>
</dbReference>
<organism evidence="4 5">
    <name type="scientific">Streptomyces litchfieldiae</name>
    <dbReference type="NCBI Taxonomy" id="3075543"/>
    <lineage>
        <taxon>Bacteria</taxon>
        <taxon>Bacillati</taxon>
        <taxon>Actinomycetota</taxon>
        <taxon>Actinomycetes</taxon>
        <taxon>Kitasatosporales</taxon>
        <taxon>Streptomycetaceae</taxon>
        <taxon>Streptomyces</taxon>
    </lineage>
</organism>
<dbReference type="Gene3D" id="3.40.630.190">
    <property type="entry name" value="LCP protein"/>
    <property type="match status" value="1"/>
</dbReference>
<comment type="similarity">
    <text evidence="1">Belongs to the LytR/CpsA/Psr (LCP) family.</text>
</comment>
<evidence type="ECO:0000259" key="3">
    <source>
        <dbReference type="Pfam" id="PF03816"/>
    </source>
</evidence>
<dbReference type="PANTHER" id="PTHR33392:SF6">
    <property type="entry name" value="POLYISOPRENYL-TEICHOIC ACID--PEPTIDOGLYCAN TEICHOIC ACID TRANSFERASE TAGU"/>
    <property type="match status" value="1"/>
</dbReference>
<protein>
    <submittedName>
        <fullName evidence="4">LCP family protein</fullName>
    </submittedName>
</protein>
<feature type="compositionally biased region" description="Low complexity" evidence="2">
    <location>
        <begin position="334"/>
        <end position="350"/>
    </location>
</feature>
<gene>
    <name evidence="4" type="ORF">RM590_30055</name>
</gene>
<feature type="region of interest" description="Disordered" evidence="2">
    <location>
        <begin position="334"/>
        <end position="358"/>
    </location>
</feature>
<proteinExistence type="inferred from homology"/>
<feature type="domain" description="Cell envelope-related transcriptional attenuator" evidence="3">
    <location>
        <begin position="90"/>
        <end position="243"/>
    </location>
</feature>
<evidence type="ECO:0000256" key="1">
    <source>
        <dbReference type="ARBA" id="ARBA00006068"/>
    </source>
</evidence>
<comment type="caution">
    <text evidence="4">The sequence shown here is derived from an EMBL/GenBank/DDBJ whole genome shotgun (WGS) entry which is preliminary data.</text>
</comment>
<dbReference type="RefSeq" id="WP_311707920.1">
    <property type="nucleotide sequence ID" value="NZ_JAVREL010000024.1"/>
</dbReference>
<dbReference type="Proteomes" id="UP001183246">
    <property type="component" value="Unassembled WGS sequence"/>
</dbReference>
<evidence type="ECO:0000313" key="4">
    <source>
        <dbReference type="EMBL" id="MDT0346795.1"/>
    </source>
</evidence>
<dbReference type="EMBL" id="JAVREL010000024">
    <property type="protein sequence ID" value="MDT0346795.1"/>
    <property type="molecule type" value="Genomic_DNA"/>
</dbReference>
<dbReference type="Pfam" id="PF03816">
    <property type="entry name" value="LytR_cpsA_psr"/>
    <property type="match status" value="1"/>
</dbReference>
<sequence length="358" mass="37998">MPVRRARRRWGLRIAAVLAAVVLITSGAGHALVATAEHGVRRVDPFAGLRDRPEAGRGLNILMIGTDSRDGLTAAERDRYHVGDASCRCADAVLLLHVSANRDRATVVSLPRDSYAELPAHDFAAGGGRHDAHPDKLNAALSHGGPSLMVRTVEDLTGLRVDHYLEVSFTGFMRAVDGIGGVEVCTPRPLTDSYSGLDLPAGTSLLDGPTALSYVRARHLEGSSDFARMERQQRFLAAFLDQAVSSGVLLDPGKIRITAEALLDSVRADPGFGAEEMLELAGLLRHFTTSAAQFTSVPVDDTARDVPGLGSTVTWDRAGAERLFAALREDAALPKPAKTPSPAGATAPATERADEITC</sequence>
<keyword evidence="5" id="KW-1185">Reference proteome</keyword>
<evidence type="ECO:0000313" key="5">
    <source>
        <dbReference type="Proteomes" id="UP001183246"/>
    </source>
</evidence>